<dbReference type="EMBL" id="JWJD01000001">
    <property type="protein sequence ID" value="KIH77277.1"/>
    <property type="molecule type" value="Genomic_DNA"/>
</dbReference>
<evidence type="ECO:0000256" key="6">
    <source>
        <dbReference type="ARBA" id="ARBA00022692"/>
    </source>
</evidence>
<evidence type="ECO:0000256" key="10">
    <source>
        <dbReference type="SAM" id="MobiDB-lite"/>
    </source>
</evidence>
<evidence type="ECO:0000256" key="4">
    <source>
        <dbReference type="ARBA" id="ARBA00022475"/>
    </source>
</evidence>
<evidence type="ECO:0000256" key="7">
    <source>
        <dbReference type="ARBA" id="ARBA00022927"/>
    </source>
</evidence>
<dbReference type="GO" id="GO:0031992">
    <property type="term" value="F:energy transducer activity"/>
    <property type="evidence" value="ECO:0007669"/>
    <property type="project" value="TreeGrafter"/>
</dbReference>
<feature type="domain" description="TonB C-terminal" evidence="12">
    <location>
        <begin position="207"/>
        <end position="304"/>
    </location>
</feature>
<comment type="similarity">
    <text evidence="2">Belongs to the TonB family.</text>
</comment>
<keyword evidence="4" id="KW-1003">Cell membrane</keyword>
<dbReference type="InterPro" id="IPR051045">
    <property type="entry name" value="TonB-dependent_transducer"/>
</dbReference>
<dbReference type="SUPFAM" id="SSF74653">
    <property type="entry name" value="TolA/TonB C-terminal domain"/>
    <property type="match status" value="1"/>
</dbReference>
<dbReference type="GO" id="GO:0015031">
    <property type="term" value="P:protein transport"/>
    <property type="evidence" value="ECO:0007669"/>
    <property type="project" value="UniProtKB-KW"/>
</dbReference>
<name>A0A0C2HWW9_9BACT</name>
<evidence type="ECO:0000256" key="5">
    <source>
        <dbReference type="ARBA" id="ARBA00022519"/>
    </source>
</evidence>
<evidence type="ECO:0000313" key="13">
    <source>
        <dbReference type="EMBL" id="KIH77277.1"/>
    </source>
</evidence>
<keyword evidence="8 11" id="KW-1133">Transmembrane helix</keyword>
<feature type="region of interest" description="Disordered" evidence="10">
    <location>
        <begin position="47"/>
        <end position="156"/>
    </location>
</feature>
<dbReference type="PROSITE" id="PS52015">
    <property type="entry name" value="TONB_CTD"/>
    <property type="match status" value="1"/>
</dbReference>
<reference evidence="13 14" key="1">
    <citation type="submission" date="2014-12" db="EMBL/GenBank/DDBJ databases">
        <title>Genomes of Geoalkalibacter ferrihydriticus and Geoalkalibacter subterraneus, two haloalkaliphilic metal-reducing members of the Geobacteraceae.</title>
        <authorList>
            <person name="Badalamenti J.P."/>
            <person name="Torres C.I."/>
            <person name="Krajmalnik-Brown R."/>
            <person name="Bond D.R."/>
        </authorList>
    </citation>
    <scope>NUCLEOTIDE SEQUENCE [LARGE SCALE GENOMIC DNA]</scope>
    <source>
        <strain evidence="13 14">DSM 17813</strain>
    </source>
</reference>
<dbReference type="PANTHER" id="PTHR33446:SF11">
    <property type="entry name" value="TONB3"/>
    <property type="match status" value="1"/>
</dbReference>
<gene>
    <name evidence="13" type="ORF">GFER_00480</name>
</gene>
<accession>A0A0C2HWW9</accession>
<evidence type="ECO:0000313" key="14">
    <source>
        <dbReference type="Proteomes" id="UP000035068"/>
    </source>
</evidence>
<evidence type="ECO:0000256" key="9">
    <source>
        <dbReference type="ARBA" id="ARBA00023136"/>
    </source>
</evidence>
<evidence type="ECO:0000259" key="12">
    <source>
        <dbReference type="PROSITE" id="PS52015"/>
    </source>
</evidence>
<evidence type="ECO:0000256" key="8">
    <source>
        <dbReference type="ARBA" id="ARBA00022989"/>
    </source>
</evidence>
<dbReference type="GO" id="GO:0055085">
    <property type="term" value="P:transmembrane transport"/>
    <property type="evidence" value="ECO:0007669"/>
    <property type="project" value="InterPro"/>
</dbReference>
<dbReference type="Proteomes" id="UP000035068">
    <property type="component" value="Unassembled WGS sequence"/>
</dbReference>
<feature type="compositionally biased region" description="Pro residues" evidence="10">
    <location>
        <begin position="101"/>
        <end position="110"/>
    </location>
</feature>
<evidence type="ECO:0000256" key="2">
    <source>
        <dbReference type="ARBA" id="ARBA00006555"/>
    </source>
</evidence>
<dbReference type="GO" id="GO:0098797">
    <property type="term" value="C:plasma membrane protein complex"/>
    <property type="evidence" value="ECO:0007669"/>
    <property type="project" value="TreeGrafter"/>
</dbReference>
<dbReference type="Pfam" id="PF03544">
    <property type="entry name" value="TonB_C"/>
    <property type="match status" value="1"/>
</dbReference>
<dbReference type="InterPro" id="IPR037682">
    <property type="entry name" value="TonB_C"/>
</dbReference>
<sequence length="305" mass="34440">MSFHPRQTTILWWFIPLSLIIHLLLMLLMPQTAPGPAPQLEEPVFVEVRPPQPRPRELDVPILPETPREKPAERLGPQDQVVERETAPPGEDTEDAQPRVVAPPPVPQPRPEPRPQPREQAPPVVVDQPPTVERPAEKAPAPQVAVHPEVTPPAAPAERALPDLKDLLQLPQATESRLENQLRRKYRAEVEAGNAVWLDMEKDILISFFQRFRNNIYGVWNYPRQAAERGEEGTSLLKVTVRRDGSVESVQILESSGSAALDQEAVRAVWRGASYGPISRHYEEETLTIFAFFQYRIGRTFIFGS</sequence>
<proteinExistence type="inferred from homology"/>
<keyword evidence="9 11" id="KW-0472">Membrane</keyword>
<dbReference type="RefSeq" id="WP_040095099.1">
    <property type="nucleotide sequence ID" value="NZ_JWJD01000001.1"/>
</dbReference>
<feature type="transmembrane region" description="Helical" evidence="11">
    <location>
        <begin position="12"/>
        <end position="29"/>
    </location>
</feature>
<keyword evidence="7" id="KW-0653">Protein transport</keyword>
<comment type="subcellular location">
    <subcellularLocation>
        <location evidence="1">Cell inner membrane</location>
        <topology evidence="1">Single-pass membrane protein</topology>
        <orientation evidence="1">Periplasmic side</orientation>
    </subcellularLocation>
</comment>
<comment type="caution">
    <text evidence="13">The sequence shown here is derived from an EMBL/GenBank/DDBJ whole genome shotgun (WGS) entry which is preliminary data.</text>
</comment>
<evidence type="ECO:0000256" key="3">
    <source>
        <dbReference type="ARBA" id="ARBA00022448"/>
    </source>
</evidence>
<keyword evidence="6 11" id="KW-0812">Transmembrane</keyword>
<organism evidence="13 14">
    <name type="scientific">Geoalkalibacter ferrihydriticus DSM 17813</name>
    <dbReference type="NCBI Taxonomy" id="1121915"/>
    <lineage>
        <taxon>Bacteria</taxon>
        <taxon>Pseudomonadati</taxon>
        <taxon>Thermodesulfobacteriota</taxon>
        <taxon>Desulfuromonadia</taxon>
        <taxon>Desulfuromonadales</taxon>
        <taxon>Geoalkalibacteraceae</taxon>
        <taxon>Geoalkalibacter</taxon>
    </lineage>
</organism>
<evidence type="ECO:0000256" key="1">
    <source>
        <dbReference type="ARBA" id="ARBA00004383"/>
    </source>
</evidence>
<dbReference type="InterPro" id="IPR006260">
    <property type="entry name" value="TonB/TolA_C"/>
</dbReference>
<keyword evidence="3" id="KW-0813">Transport</keyword>
<keyword evidence="5" id="KW-0997">Cell inner membrane</keyword>
<dbReference type="NCBIfam" id="TIGR01352">
    <property type="entry name" value="tonB_Cterm"/>
    <property type="match status" value="1"/>
</dbReference>
<dbReference type="PANTHER" id="PTHR33446">
    <property type="entry name" value="PROTEIN TONB-RELATED"/>
    <property type="match status" value="1"/>
</dbReference>
<dbReference type="AlphaFoldDB" id="A0A0C2HWW9"/>
<protein>
    <recommendedName>
        <fullName evidence="12">TonB C-terminal domain-containing protein</fullName>
    </recommendedName>
</protein>
<dbReference type="Gene3D" id="3.30.1150.10">
    <property type="match status" value="1"/>
</dbReference>
<evidence type="ECO:0000256" key="11">
    <source>
        <dbReference type="SAM" id="Phobius"/>
    </source>
</evidence>
<keyword evidence="14" id="KW-1185">Reference proteome</keyword>